<feature type="region of interest" description="Disordered" evidence="3">
    <location>
        <begin position="916"/>
        <end position="937"/>
    </location>
</feature>
<feature type="compositionally biased region" description="Basic residues" evidence="3">
    <location>
        <begin position="1253"/>
        <end position="1262"/>
    </location>
</feature>
<evidence type="ECO:0000256" key="2">
    <source>
        <dbReference type="HAMAP-Rule" id="MF_03013"/>
    </source>
</evidence>
<comment type="subcellular location">
    <subcellularLocation>
        <location evidence="2">Cytoplasm</location>
    </subcellularLocation>
</comment>
<dbReference type="Pfam" id="PF13236">
    <property type="entry name" value="CLU"/>
    <property type="match status" value="1"/>
</dbReference>
<dbReference type="Pfam" id="PF15044">
    <property type="entry name" value="CLU_N"/>
    <property type="match status" value="1"/>
</dbReference>
<dbReference type="EMBL" id="LT554760">
    <property type="protein sequence ID" value="SAM07598.1"/>
    <property type="molecule type" value="Genomic_DNA"/>
</dbReference>
<dbReference type="Proteomes" id="UP000078561">
    <property type="component" value="Unassembled WGS sequence"/>
</dbReference>
<sequence length="1262" mass="142072">MAEQDPQPKVDQQQQPDAMVNAEEAPVEEVYQLTVKLPTGKLPEIKILASPREAIHDIKQSIMESPETCAYSCFYLSLNGKRINDFMELGEVEGITTESELQLVEDNYTERDVRLHITRLRDLLGGPYKQITSSIGIDSSVSFLTAVTGEIGKEGPSTRIPDYDTDTHIYTYTDEEFVTDGDKKMEDMFSTEPIPEHAFTGVDVNAPSKLSDFVPSSFERTSPQCLKSLSLSGWNPVSHPRRLAGDLLYLNVVTLENESLCITASTTGFFVNHSTPTEFNPNSRGANKRAHSLIRLLQSLSPQFATNFIKVQDFITKHHMLEVLPVNTYLPSYPWAAQPTEPTYDLARPTEPYLNYGVDAVDSLRDWNDELQTHRELPKSNLQERVLRERLITKVQSEFTDAAVRGAIAVVNGSVVPLNPMEPEESYMYVYNNIFFSKGNDGRGTFETLGADEAAHVATGKDLEGVKILNSIDTDGLYTLGSVIVDYKGIRVVAQSIVPGIFRRQDENSIVYGSVDNGVTITANEAFHESIEQNVAKPLHLAEHALVDAEGKSTKLYTSLETKGLLGADGRRYLLDLYRLNPVDIEFQDAECVANAESGAPAYPHKMTLLRPELMSMYWEHMFRQWYKAKVDVIRKEHAVEAAPEKESSKDGGDNTKTAEAQEEKEQQQAEEEDFNIDASEFQLSFNPDVFTDVKQGEGEHIKEQEQVIREASKFLNNEIIPTLVLDFASYAISPLDGDALTKAMHRRGINMRYLGKLAKLVSLNEDKRIRHIQALAVQEMVVRASKRLLRKYTATLDLETSRLCLSHYLNCLLGGAINAKPTPVLPAGKNKNDYSWAHLTPQSLKKIVQDQVLLWFRYSLTDDDWSQLKPIPTLRETCIRTGIQLEARDYRFAAYTPEEVAANTAADAQLESLLSRQKQQQQQQQKTNRKVKKQQRTVDTLVAAPRRKTTFVPEDILNILPTVKQASTRSVFAEETFEAGKVSLAQGRRELGLELLMESLTLHEQTYGFLHPETSKCYATLAMIYHHDEDRESSLDLQRKAVIAAERTLGVDHPETVHHYLNLGLFEHAAGRSKLALRYLRHALYYWDLLFGPGHPDSATADNNAGVMLQSLRDYKTSTKFFERACSTQENIFGKDHVLTASGYHVLAKAYTLLGDFNQALAAERLAYGVFEKKLGQDDYRTKESDAWLKELTSNALLTAQRARELEQQQQQQQPQKTKQHTTKPAEVAKGELPIDQVLQYINNGASGPSRKNGKKSQKRH</sequence>
<dbReference type="SUPFAM" id="SSF48452">
    <property type="entry name" value="TPR-like"/>
    <property type="match status" value="2"/>
</dbReference>
<evidence type="ECO:0000313" key="5">
    <source>
        <dbReference type="EMBL" id="SAM07598.1"/>
    </source>
</evidence>
<feature type="compositionally biased region" description="Low complexity" evidence="3">
    <location>
        <begin position="1"/>
        <end position="17"/>
    </location>
</feature>
<accession>A0A168RZJ9</accession>
<evidence type="ECO:0000256" key="3">
    <source>
        <dbReference type="SAM" id="MobiDB-lite"/>
    </source>
</evidence>
<dbReference type="InParanoid" id="A0A168RZJ9"/>
<evidence type="ECO:0000313" key="6">
    <source>
        <dbReference type="Proteomes" id="UP000078561"/>
    </source>
</evidence>
<dbReference type="InterPro" id="IPR027523">
    <property type="entry name" value="CLU_prot"/>
</dbReference>
<feature type="region of interest" description="Disordered" evidence="3">
    <location>
        <begin position="1207"/>
        <end position="1262"/>
    </location>
</feature>
<dbReference type="FunFam" id="3.30.2280.10:FF:000002">
    <property type="entry name" value="Clustered mitochondria protein homolog"/>
    <property type="match status" value="1"/>
</dbReference>
<dbReference type="PROSITE" id="PS51823">
    <property type="entry name" value="CLU"/>
    <property type="match status" value="1"/>
</dbReference>
<dbReference type="HAMAP" id="MF_03013">
    <property type="entry name" value="CLU"/>
    <property type="match status" value="1"/>
</dbReference>
<dbReference type="InterPro" id="IPR028275">
    <property type="entry name" value="CLU_N"/>
</dbReference>
<dbReference type="Pfam" id="PF05303">
    <property type="entry name" value="GSKIP_dom"/>
    <property type="match status" value="1"/>
</dbReference>
<dbReference type="CDD" id="cd15466">
    <property type="entry name" value="CLU-central"/>
    <property type="match status" value="1"/>
</dbReference>
<gene>
    <name evidence="5" type="primary">ABSGL_13241.1 scaffold 13659</name>
    <name evidence="2" type="synonym">CLU1</name>
    <name evidence="2" type="synonym">TIF31</name>
</gene>
<feature type="domain" description="Clu" evidence="4">
    <location>
        <begin position="339"/>
        <end position="588"/>
    </location>
</feature>
<dbReference type="InterPro" id="IPR007967">
    <property type="entry name" value="GSKIP_dom"/>
</dbReference>
<evidence type="ECO:0000256" key="1">
    <source>
        <dbReference type="ARBA" id="ARBA00022490"/>
    </source>
</evidence>
<feature type="region of interest" description="Disordered" evidence="3">
    <location>
        <begin position="1"/>
        <end position="22"/>
    </location>
</feature>
<dbReference type="GO" id="GO:0007005">
    <property type="term" value="P:mitochondrion organization"/>
    <property type="evidence" value="ECO:0007669"/>
    <property type="project" value="UniProtKB-UniRule"/>
</dbReference>
<dbReference type="PANTHER" id="PTHR12601:SF6">
    <property type="entry name" value="CLUSTERED MITOCHONDRIA PROTEIN HOMOLOG"/>
    <property type="match status" value="1"/>
</dbReference>
<dbReference type="OMA" id="HPVWDKD"/>
<proteinExistence type="inferred from homology"/>
<evidence type="ECO:0000259" key="4">
    <source>
        <dbReference type="PROSITE" id="PS51823"/>
    </source>
</evidence>
<dbReference type="GO" id="GO:0003729">
    <property type="term" value="F:mRNA binding"/>
    <property type="evidence" value="ECO:0007669"/>
    <property type="project" value="TreeGrafter"/>
</dbReference>
<dbReference type="OrthoDB" id="1414216at2759"/>
<dbReference type="AlphaFoldDB" id="A0A168RZJ9"/>
<dbReference type="InterPro" id="IPR023231">
    <property type="entry name" value="GSKIP_dom_sf"/>
</dbReference>
<feature type="compositionally biased region" description="Basic and acidic residues" evidence="3">
    <location>
        <begin position="640"/>
        <end position="654"/>
    </location>
</feature>
<organism evidence="5">
    <name type="scientific">Absidia glauca</name>
    <name type="common">Pin mould</name>
    <dbReference type="NCBI Taxonomy" id="4829"/>
    <lineage>
        <taxon>Eukaryota</taxon>
        <taxon>Fungi</taxon>
        <taxon>Fungi incertae sedis</taxon>
        <taxon>Mucoromycota</taxon>
        <taxon>Mucoromycotina</taxon>
        <taxon>Mucoromycetes</taxon>
        <taxon>Mucorales</taxon>
        <taxon>Cunninghamellaceae</taxon>
        <taxon>Absidia</taxon>
    </lineage>
</organism>
<reference evidence="5" key="1">
    <citation type="submission" date="2016-04" db="EMBL/GenBank/DDBJ databases">
        <authorList>
            <person name="Evans L.H."/>
            <person name="Alamgir A."/>
            <person name="Owens N."/>
            <person name="Weber N.D."/>
            <person name="Virtaneva K."/>
            <person name="Barbian K."/>
            <person name="Babar A."/>
            <person name="Rosenke K."/>
        </authorList>
    </citation>
    <scope>NUCLEOTIDE SEQUENCE [LARGE SCALE GENOMIC DNA]</scope>
    <source>
        <strain evidence="5">CBS 101.48</strain>
    </source>
</reference>
<dbReference type="PANTHER" id="PTHR12601">
    <property type="entry name" value="EUKARYOTIC TRANSLATION INITIATION FACTOR 3 SUBUNIT EIF-3"/>
    <property type="match status" value="1"/>
</dbReference>
<comment type="similarity">
    <text evidence="2">Belongs to the CLU family.</text>
</comment>
<dbReference type="GO" id="GO:0005737">
    <property type="term" value="C:cytoplasm"/>
    <property type="evidence" value="ECO:0007669"/>
    <property type="project" value="UniProtKB-SubCell"/>
</dbReference>
<keyword evidence="1 2" id="KW-0963">Cytoplasm</keyword>
<dbReference type="Gene3D" id="3.30.2280.10">
    <property type="entry name" value="Hypothetical protein (hspc210)"/>
    <property type="match status" value="1"/>
</dbReference>
<dbReference type="InterPro" id="IPR033646">
    <property type="entry name" value="CLU-central"/>
</dbReference>
<dbReference type="GO" id="GO:0048312">
    <property type="term" value="P:intracellular distribution of mitochondria"/>
    <property type="evidence" value="ECO:0007669"/>
    <property type="project" value="TreeGrafter"/>
</dbReference>
<dbReference type="SUPFAM" id="SSF103107">
    <property type="entry name" value="Hypothetical protein c14orf129, hspc210"/>
    <property type="match status" value="1"/>
</dbReference>
<protein>
    <recommendedName>
        <fullName evidence="2">Clustered mitochondria protein homolog</fullName>
    </recommendedName>
    <alternativeName>
        <fullName evidence="2">Protein TIF31 homolog</fullName>
    </alternativeName>
</protein>
<feature type="region of interest" description="Disordered" evidence="3">
    <location>
        <begin position="640"/>
        <end position="673"/>
    </location>
</feature>
<dbReference type="Gene3D" id="1.25.40.10">
    <property type="entry name" value="Tetratricopeptide repeat domain"/>
    <property type="match status" value="1"/>
</dbReference>
<feature type="compositionally biased region" description="Low complexity" evidence="3">
    <location>
        <begin position="1209"/>
        <end position="1218"/>
    </location>
</feature>
<dbReference type="Pfam" id="PF13424">
    <property type="entry name" value="TPR_12"/>
    <property type="match status" value="2"/>
</dbReference>
<dbReference type="STRING" id="4829.A0A168RZJ9"/>
<keyword evidence="2" id="KW-0694">RNA-binding</keyword>
<dbReference type="InterPro" id="IPR011990">
    <property type="entry name" value="TPR-like_helical_dom_sf"/>
</dbReference>
<feature type="compositionally biased region" description="Low complexity" evidence="3">
    <location>
        <begin position="917"/>
        <end position="927"/>
    </location>
</feature>
<name>A0A168RZJ9_ABSGL</name>
<dbReference type="Pfam" id="PF12807">
    <property type="entry name" value="eIF3_p135"/>
    <property type="match status" value="1"/>
</dbReference>
<dbReference type="InterPro" id="IPR025697">
    <property type="entry name" value="CLU_dom"/>
</dbReference>
<keyword evidence="6" id="KW-1185">Reference proteome</keyword>
<comment type="function">
    <text evidence="2">mRNA-binding protein involved in proper cytoplasmic distribution of mitochondria.</text>
</comment>
<dbReference type="FunCoup" id="A0A168RZJ9">
    <property type="interactions" value="692"/>
</dbReference>
<comment type="subunit">
    <text evidence="2">May associate with the eukaryotic translation initiation factor 3 (eIF-3) complex.</text>
</comment>